<dbReference type="InterPro" id="IPR036396">
    <property type="entry name" value="Cyt_P450_sf"/>
</dbReference>
<dbReference type="CDD" id="cd11054">
    <property type="entry name" value="CYP24A1-like"/>
    <property type="match status" value="1"/>
</dbReference>
<reference evidence="9 10" key="1">
    <citation type="submission" date="2023-02" db="EMBL/GenBank/DDBJ databases">
        <title>LHISI_Scaffold_Assembly.</title>
        <authorList>
            <person name="Stuart O.P."/>
            <person name="Cleave R."/>
            <person name="Magrath M.J.L."/>
            <person name="Mikheyev A.S."/>
        </authorList>
    </citation>
    <scope>NUCLEOTIDE SEQUENCE [LARGE SCALE GENOMIC DNA]</scope>
    <source>
        <strain evidence="9">Daus_M_001</strain>
        <tissue evidence="9">Leg muscle</tissue>
    </source>
</reference>
<accession>A0ABQ9HED0</accession>
<name>A0ABQ9HED0_9NEOP</name>
<dbReference type="InterPro" id="IPR017972">
    <property type="entry name" value="Cyt_P450_CS"/>
</dbReference>
<evidence type="ECO:0000256" key="4">
    <source>
        <dbReference type="ARBA" id="ARBA00022723"/>
    </source>
</evidence>
<gene>
    <name evidence="9" type="ORF">PR048_014420</name>
</gene>
<evidence type="ECO:0000256" key="6">
    <source>
        <dbReference type="ARBA" id="ARBA00023004"/>
    </source>
</evidence>
<comment type="similarity">
    <text evidence="2 8">Belongs to the cytochrome P450 family.</text>
</comment>
<proteinExistence type="inferred from homology"/>
<dbReference type="PANTHER" id="PTHR24279:SF120">
    <property type="entry name" value="CYTOCHROME P450"/>
    <property type="match status" value="1"/>
</dbReference>
<sequence>MSLMAGVGRQGEKWHELRTLLTPELMSKRTMDQFLPELHHVADDFVSQLRAERNAHGVVTAVDDIANRLGLESICELVLGRRLGFFNKDVGALASRLGSVIKEHFLASRDTYFGLPFWKLFPTRAYKQMVKSEEEYYEIISELVEAALREERNTCPVDGIQSVFASVLRIPDLDVREKKAAIIDFIAAGIQGTCNSLVFLLYLMAKHPDAQQRLYHELQGLGEVTADSLRGAAYLRACVHESYRLLPAAIAIARILEADMELSGHLLPAGTVVLCHTWLAGLEERNFPAAAQFRPERWLSADGRFHAAQTIPVVPFGYGKRMCPGKGFVDQEMRLLLAKLVQEFHIGFDGELGLQFEFFLSPVGPVSFTFTDRC</sequence>
<dbReference type="InterPro" id="IPR001128">
    <property type="entry name" value="Cyt_P450"/>
</dbReference>
<organism evidence="9 10">
    <name type="scientific">Dryococelus australis</name>
    <dbReference type="NCBI Taxonomy" id="614101"/>
    <lineage>
        <taxon>Eukaryota</taxon>
        <taxon>Metazoa</taxon>
        <taxon>Ecdysozoa</taxon>
        <taxon>Arthropoda</taxon>
        <taxon>Hexapoda</taxon>
        <taxon>Insecta</taxon>
        <taxon>Pterygota</taxon>
        <taxon>Neoptera</taxon>
        <taxon>Polyneoptera</taxon>
        <taxon>Phasmatodea</taxon>
        <taxon>Verophasmatodea</taxon>
        <taxon>Anareolatae</taxon>
        <taxon>Phasmatidae</taxon>
        <taxon>Eurycanthinae</taxon>
        <taxon>Dryococelus</taxon>
    </lineage>
</organism>
<evidence type="ECO:0000256" key="2">
    <source>
        <dbReference type="ARBA" id="ARBA00010617"/>
    </source>
</evidence>
<evidence type="ECO:0000256" key="1">
    <source>
        <dbReference type="ARBA" id="ARBA00001971"/>
    </source>
</evidence>
<comment type="caution">
    <text evidence="9">The sequence shown here is derived from an EMBL/GenBank/DDBJ whole genome shotgun (WGS) entry which is preliminary data.</text>
</comment>
<dbReference type="Proteomes" id="UP001159363">
    <property type="component" value="Chromosome 4"/>
</dbReference>
<dbReference type="Pfam" id="PF00067">
    <property type="entry name" value="p450"/>
    <property type="match status" value="1"/>
</dbReference>
<dbReference type="PROSITE" id="PS00086">
    <property type="entry name" value="CYTOCHROME_P450"/>
    <property type="match status" value="1"/>
</dbReference>
<comment type="cofactor">
    <cofactor evidence="1">
        <name>heme</name>
        <dbReference type="ChEBI" id="CHEBI:30413"/>
    </cofactor>
</comment>
<dbReference type="PANTHER" id="PTHR24279">
    <property type="entry name" value="CYTOCHROME P450"/>
    <property type="match status" value="1"/>
</dbReference>
<dbReference type="SUPFAM" id="SSF48264">
    <property type="entry name" value="Cytochrome P450"/>
    <property type="match status" value="1"/>
</dbReference>
<keyword evidence="5 8" id="KW-0560">Oxidoreductase</keyword>
<protein>
    <recommendedName>
        <fullName evidence="11">Cytochrome P450</fullName>
    </recommendedName>
</protein>
<evidence type="ECO:0000256" key="5">
    <source>
        <dbReference type="ARBA" id="ARBA00023002"/>
    </source>
</evidence>
<evidence type="ECO:0000256" key="3">
    <source>
        <dbReference type="ARBA" id="ARBA00022617"/>
    </source>
</evidence>
<dbReference type="PRINTS" id="PR00463">
    <property type="entry name" value="EP450I"/>
</dbReference>
<dbReference type="PRINTS" id="PR00385">
    <property type="entry name" value="P450"/>
</dbReference>
<evidence type="ECO:0000256" key="8">
    <source>
        <dbReference type="RuleBase" id="RU000461"/>
    </source>
</evidence>
<keyword evidence="4 8" id="KW-0479">Metal-binding</keyword>
<keyword evidence="7 8" id="KW-0503">Monooxygenase</keyword>
<keyword evidence="6 8" id="KW-0408">Iron</keyword>
<dbReference type="Gene3D" id="1.10.630.10">
    <property type="entry name" value="Cytochrome P450"/>
    <property type="match status" value="1"/>
</dbReference>
<evidence type="ECO:0000313" key="10">
    <source>
        <dbReference type="Proteomes" id="UP001159363"/>
    </source>
</evidence>
<dbReference type="InterPro" id="IPR050479">
    <property type="entry name" value="CYP11_CYP27_families"/>
</dbReference>
<evidence type="ECO:0000256" key="7">
    <source>
        <dbReference type="ARBA" id="ARBA00023033"/>
    </source>
</evidence>
<keyword evidence="3 8" id="KW-0349">Heme</keyword>
<dbReference type="InterPro" id="IPR002401">
    <property type="entry name" value="Cyt_P450_E_grp-I"/>
</dbReference>
<evidence type="ECO:0008006" key="11">
    <source>
        <dbReference type="Google" id="ProtNLM"/>
    </source>
</evidence>
<evidence type="ECO:0000313" key="9">
    <source>
        <dbReference type="EMBL" id="KAJ8882609.1"/>
    </source>
</evidence>
<dbReference type="EMBL" id="JARBHB010000005">
    <property type="protein sequence ID" value="KAJ8882609.1"/>
    <property type="molecule type" value="Genomic_DNA"/>
</dbReference>
<keyword evidence="10" id="KW-1185">Reference proteome</keyword>